<feature type="region of interest" description="Disordered" evidence="1">
    <location>
        <begin position="1"/>
        <end position="23"/>
    </location>
</feature>
<dbReference type="SUPFAM" id="SSF53335">
    <property type="entry name" value="S-adenosyl-L-methionine-dependent methyltransferases"/>
    <property type="match status" value="1"/>
</dbReference>
<comment type="caution">
    <text evidence="2">The sequence shown here is derived from an EMBL/GenBank/DDBJ whole genome shotgun (WGS) entry which is preliminary data.</text>
</comment>
<protein>
    <submittedName>
        <fullName evidence="2">NAD(P)-dependent oxidoreductase</fullName>
    </submittedName>
</protein>
<name>A0ABU9XBV7_9BACI</name>
<dbReference type="InterPro" id="IPR002052">
    <property type="entry name" value="DNA_methylase_N6_adenine_CS"/>
</dbReference>
<dbReference type="RefSeq" id="WP_345823211.1">
    <property type="nucleotide sequence ID" value="NZ_JBDIML010000001.1"/>
</dbReference>
<organism evidence="2 3">
    <name type="scientific">Ornithinibacillus xuwenensis</name>
    <dbReference type="NCBI Taxonomy" id="3144668"/>
    <lineage>
        <taxon>Bacteria</taxon>
        <taxon>Bacillati</taxon>
        <taxon>Bacillota</taxon>
        <taxon>Bacilli</taxon>
        <taxon>Bacillales</taxon>
        <taxon>Bacillaceae</taxon>
        <taxon>Ornithinibacillus</taxon>
    </lineage>
</organism>
<evidence type="ECO:0000313" key="2">
    <source>
        <dbReference type="EMBL" id="MEN2765737.1"/>
    </source>
</evidence>
<dbReference type="InterPro" id="IPR029063">
    <property type="entry name" value="SAM-dependent_MTases_sf"/>
</dbReference>
<dbReference type="Proteomes" id="UP001444625">
    <property type="component" value="Unassembled WGS sequence"/>
</dbReference>
<evidence type="ECO:0000256" key="1">
    <source>
        <dbReference type="SAM" id="MobiDB-lite"/>
    </source>
</evidence>
<evidence type="ECO:0000313" key="3">
    <source>
        <dbReference type="Proteomes" id="UP001444625"/>
    </source>
</evidence>
<dbReference type="EMBL" id="JBDIML010000001">
    <property type="protein sequence ID" value="MEN2765737.1"/>
    <property type="molecule type" value="Genomic_DNA"/>
</dbReference>
<sequence>MEANALAGNKNSGTREKDDFYPTPPHATNALLDRIEFKGDIWEPACGDGAISEVLTKHGYKVYSSDLFDRGYGEPGIDFLKVSEKNVVPFSSIITNPPYKIAKEFVEKSLEVTDDKVAMLLKLNFLESVNRYGMFKSTPLKHVFVFSKRLTFYEPNSEKKGKSGVLAYAWYVWEHGYTGNPQIDWII</sequence>
<proteinExistence type="predicted"/>
<dbReference type="PROSITE" id="PS00092">
    <property type="entry name" value="N6_MTASE"/>
    <property type="match status" value="1"/>
</dbReference>
<dbReference type="Gene3D" id="3.40.50.150">
    <property type="entry name" value="Vaccinia Virus protein VP39"/>
    <property type="match status" value="1"/>
</dbReference>
<keyword evidence="3" id="KW-1185">Reference proteome</keyword>
<gene>
    <name evidence="2" type="ORF">ABC228_00930</name>
</gene>
<reference evidence="2 3" key="1">
    <citation type="submission" date="2024-05" db="EMBL/GenBank/DDBJ databases">
        <authorList>
            <person name="Haq I."/>
            <person name="Ullah Z."/>
            <person name="Ahmad R."/>
            <person name="Li M."/>
            <person name="Tong Y."/>
        </authorList>
    </citation>
    <scope>NUCLEOTIDE SEQUENCE [LARGE SCALE GENOMIC DNA]</scope>
    <source>
        <strain evidence="2 3">16A2E</strain>
    </source>
</reference>
<accession>A0ABU9XBV7</accession>